<dbReference type="GO" id="GO:0030170">
    <property type="term" value="F:pyridoxal phosphate binding"/>
    <property type="evidence" value="ECO:0007669"/>
    <property type="project" value="InterPro"/>
</dbReference>
<dbReference type="SUPFAM" id="SSF53383">
    <property type="entry name" value="PLP-dependent transferases"/>
    <property type="match status" value="1"/>
</dbReference>
<keyword evidence="2 8" id="KW-0032">Aminotransferase</keyword>
<dbReference type="InterPro" id="IPR015424">
    <property type="entry name" value="PyrdxlP-dep_Trfase"/>
</dbReference>
<name>A0A1C4Z833_9ACTN</name>
<dbReference type="RefSeq" id="WP_245722572.1">
    <property type="nucleotide sequence ID" value="NZ_FMCU01000008.1"/>
</dbReference>
<dbReference type="InterPro" id="IPR015421">
    <property type="entry name" value="PyrdxlP-dep_Trfase_major"/>
</dbReference>
<dbReference type="PANTHER" id="PTHR43643">
    <property type="entry name" value="HISTIDINOL-PHOSPHATE AMINOTRANSFERASE 2"/>
    <property type="match status" value="1"/>
</dbReference>
<evidence type="ECO:0000256" key="4">
    <source>
        <dbReference type="ARBA" id="ARBA00022898"/>
    </source>
</evidence>
<proteinExistence type="inferred from homology"/>
<comment type="similarity">
    <text evidence="5">Belongs to the class-II pyridoxal-phosphate-dependent aminotransferase family.</text>
</comment>
<dbReference type="Proteomes" id="UP000198797">
    <property type="component" value="Unassembled WGS sequence"/>
</dbReference>
<dbReference type="InterPro" id="IPR050106">
    <property type="entry name" value="HistidinolP_aminotransfase"/>
</dbReference>
<sequence length="174" mass="18460">MPEGAGPTAGPSHAVTRALSGNESPHDPSPGILATVAASGRIVNRYPDPACADLILARAHRQGVEPDRLTATRLVVIGHPRNPTGTLVGPDERRAFLDRTPPTCLVALDEAYFEYVDEPVGTGGLALCDEYPNLVVLRTFSKAYGLAGRRVGYLAVRRRRNRGAPQLLTTGAVG</sequence>
<feature type="domain" description="Aminotransferase class I/classII large" evidence="7">
    <location>
        <begin position="71"/>
        <end position="158"/>
    </location>
</feature>
<organism evidence="8 9">
    <name type="scientific">Micromonospora matsumotoense</name>
    <dbReference type="NCBI Taxonomy" id="121616"/>
    <lineage>
        <taxon>Bacteria</taxon>
        <taxon>Bacillati</taxon>
        <taxon>Actinomycetota</taxon>
        <taxon>Actinomycetes</taxon>
        <taxon>Micromonosporales</taxon>
        <taxon>Micromonosporaceae</taxon>
        <taxon>Micromonospora</taxon>
    </lineage>
</organism>
<dbReference type="Pfam" id="PF00155">
    <property type="entry name" value="Aminotran_1_2"/>
    <property type="match status" value="1"/>
</dbReference>
<comment type="cofactor">
    <cofactor evidence="1 5">
        <name>pyridoxal 5'-phosphate</name>
        <dbReference type="ChEBI" id="CHEBI:597326"/>
    </cofactor>
</comment>
<evidence type="ECO:0000256" key="2">
    <source>
        <dbReference type="ARBA" id="ARBA00022576"/>
    </source>
</evidence>
<dbReference type="Gene3D" id="3.40.640.10">
    <property type="entry name" value="Type I PLP-dependent aspartate aminotransferase-like (Major domain)"/>
    <property type="match status" value="2"/>
</dbReference>
<keyword evidence="4 5" id="KW-0663">Pyridoxal phosphate</keyword>
<evidence type="ECO:0000313" key="8">
    <source>
        <dbReference type="EMBL" id="SCF29142.1"/>
    </source>
</evidence>
<dbReference type="PROSITE" id="PS00599">
    <property type="entry name" value="AA_TRANSFER_CLASS_2"/>
    <property type="match status" value="1"/>
</dbReference>
<keyword evidence="9" id="KW-1185">Reference proteome</keyword>
<dbReference type="InterPro" id="IPR001917">
    <property type="entry name" value="Aminotrans_II_pyridoxalP_BS"/>
</dbReference>
<dbReference type="STRING" id="121616.GA0070216_108250"/>
<dbReference type="GO" id="GO:0008483">
    <property type="term" value="F:transaminase activity"/>
    <property type="evidence" value="ECO:0007669"/>
    <property type="project" value="UniProtKB-KW"/>
</dbReference>
<protein>
    <submittedName>
        <fullName evidence="8">Aminotransferase class I and II</fullName>
    </submittedName>
</protein>
<dbReference type="AlphaFoldDB" id="A0A1C4Z833"/>
<gene>
    <name evidence="8" type="ORF">GA0070216_108250</name>
</gene>
<evidence type="ECO:0000259" key="7">
    <source>
        <dbReference type="Pfam" id="PF00155"/>
    </source>
</evidence>
<evidence type="ECO:0000256" key="5">
    <source>
        <dbReference type="RuleBase" id="RU003693"/>
    </source>
</evidence>
<dbReference type="EMBL" id="FMCU01000008">
    <property type="protein sequence ID" value="SCF29142.1"/>
    <property type="molecule type" value="Genomic_DNA"/>
</dbReference>
<keyword evidence="3 8" id="KW-0808">Transferase</keyword>
<feature type="region of interest" description="Disordered" evidence="6">
    <location>
        <begin position="1"/>
        <end position="31"/>
    </location>
</feature>
<evidence type="ECO:0000256" key="6">
    <source>
        <dbReference type="SAM" id="MobiDB-lite"/>
    </source>
</evidence>
<evidence type="ECO:0000256" key="1">
    <source>
        <dbReference type="ARBA" id="ARBA00001933"/>
    </source>
</evidence>
<accession>A0A1C4Z833</accession>
<dbReference type="InterPro" id="IPR015422">
    <property type="entry name" value="PyrdxlP-dep_Trfase_small"/>
</dbReference>
<dbReference type="Gene3D" id="3.90.1150.10">
    <property type="entry name" value="Aspartate Aminotransferase, domain 1"/>
    <property type="match status" value="1"/>
</dbReference>
<reference evidence="9" key="1">
    <citation type="submission" date="2016-06" db="EMBL/GenBank/DDBJ databases">
        <authorList>
            <person name="Varghese N."/>
            <person name="Submissions Spin"/>
        </authorList>
    </citation>
    <scope>NUCLEOTIDE SEQUENCE [LARGE SCALE GENOMIC DNA]</scope>
    <source>
        <strain evidence="9">DSM 44100</strain>
    </source>
</reference>
<evidence type="ECO:0000256" key="3">
    <source>
        <dbReference type="ARBA" id="ARBA00022679"/>
    </source>
</evidence>
<evidence type="ECO:0000313" key="9">
    <source>
        <dbReference type="Proteomes" id="UP000198797"/>
    </source>
</evidence>
<dbReference type="PANTHER" id="PTHR43643:SF3">
    <property type="entry name" value="HISTIDINOL-PHOSPHATE AMINOTRANSFERASE"/>
    <property type="match status" value="1"/>
</dbReference>
<dbReference type="InterPro" id="IPR004839">
    <property type="entry name" value="Aminotransferase_I/II_large"/>
</dbReference>